<dbReference type="Gene3D" id="3.30.2160.10">
    <property type="entry name" value="Hect, E3 ligase catalytic domain"/>
    <property type="match status" value="1"/>
</dbReference>
<proteinExistence type="predicted"/>
<dbReference type="Gene3D" id="3.30.2410.10">
    <property type="entry name" value="Hect, E3 ligase catalytic domain"/>
    <property type="match status" value="1"/>
</dbReference>
<evidence type="ECO:0000313" key="6">
    <source>
        <dbReference type="EMBL" id="CAF3665122.1"/>
    </source>
</evidence>
<dbReference type="SUPFAM" id="SSF49899">
    <property type="entry name" value="Concanavalin A-like lectins/glucanases"/>
    <property type="match status" value="1"/>
</dbReference>
<dbReference type="InterPro" id="IPR042469">
    <property type="entry name" value="HECTD3"/>
</dbReference>
<dbReference type="Pfam" id="PF00632">
    <property type="entry name" value="HECT"/>
    <property type="match status" value="1"/>
</dbReference>
<dbReference type="InterPro" id="IPR035983">
    <property type="entry name" value="Hect_E3_ubiquitin_ligase"/>
</dbReference>
<protein>
    <recommendedName>
        <fullName evidence="8">B30.2/SPRY domain-containing protein</fullName>
    </recommendedName>
</protein>
<dbReference type="InterPro" id="IPR001870">
    <property type="entry name" value="B30.2/SPRY"/>
</dbReference>
<dbReference type="Proteomes" id="UP000663823">
    <property type="component" value="Unassembled WGS sequence"/>
</dbReference>
<comment type="caution">
    <text evidence="6">The sequence shown here is derived from an EMBL/GenBank/DDBJ whole genome shotgun (WGS) entry which is preliminary data.</text>
</comment>
<gene>
    <name evidence="6" type="ORF">OTI717_LOCUS10183</name>
</gene>
<evidence type="ECO:0008006" key="8">
    <source>
        <dbReference type="Google" id="ProtNLM"/>
    </source>
</evidence>
<feature type="domain" description="HECT" evidence="5">
    <location>
        <begin position="3072"/>
        <end position="3438"/>
    </location>
</feature>
<dbReference type="SUPFAM" id="SSF56204">
    <property type="entry name" value="Hect, E3 ligase catalytic domain"/>
    <property type="match status" value="1"/>
</dbReference>
<evidence type="ECO:0000259" key="4">
    <source>
        <dbReference type="PROSITE" id="PS50188"/>
    </source>
</evidence>
<organism evidence="6 7">
    <name type="scientific">Rotaria sordida</name>
    <dbReference type="NCBI Taxonomy" id="392033"/>
    <lineage>
        <taxon>Eukaryota</taxon>
        <taxon>Metazoa</taxon>
        <taxon>Spiralia</taxon>
        <taxon>Gnathifera</taxon>
        <taxon>Rotifera</taxon>
        <taxon>Eurotatoria</taxon>
        <taxon>Bdelloidea</taxon>
        <taxon>Philodinida</taxon>
        <taxon>Philodinidae</taxon>
        <taxon>Rotaria</taxon>
    </lineage>
</organism>
<dbReference type="PANTHER" id="PTHR46654:SF1">
    <property type="entry name" value="E3 UBIQUITIN-PROTEIN LIGASE HECTD3"/>
    <property type="match status" value="1"/>
</dbReference>
<keyword evidence="1 2" id="KW-0833">Ubl conjugation pathway</keyword>
<evidence type="ECO:0000256" key="1">
    <source>
        <dbReference type="ARBA" id="ARBA00022786"/>
    </source>
</evidence>
<feature type="compositionally biased region" description="Polar residues" evidence="3">
    <location>
        <begin position="2474"/>
        <end position="2495"/>
    </location>
</feature>
<feature type="active site" description="Glycyl thioester intermediate" evidence="2">
    <location>
        <position position="3403"/>
    </location>
</feature>
<dbReference type="InterPro" id="IPR000569">
    <property type="entry name" value="HECT_dom"/>
</dbReference>
<dbReference type="InterPro" id="IPR003877">
    <property type="entry name" value="SPRY_dom"/>
</dbReference>
<dbReference type="Gene3D" id="3.90.1750.10">
    <property type="entry name" value="Hect, E3 ligase catalytic domains"/>
    <property type="match status" value="1"/>
</dbReference>
<sequence>MGQQLSNINLKASDAINKYDTEFSHNTIISRSGHDNIHLFSCIKGLDGMTTSSIGFDQISSSHIDLIKKIQRNLSLPSHAVDITEVNSEINKILITDVFPLISLRYKSTIEEILAIMKKQQQLKLNIYLKQKLEENENVDQSISVESFHDDIDTFAIKDTINNVDIQESNVAEQKLEQDKIQAQQATYFAVRSLTSLLLILIKSAEKNDPIIVEELLTLAIQLCDQMPMNCFNSSDLSAIIDSHWFKSLQPLINYMNELSLSTNTMMANKAMKILLSFSIAKASFKDILPILRKLVFNKVHVYNVRRLFFRLNNSLVKTLNKMEKKKQQQQQNDGSSDKFEQDTDDDKTLDKSTDYLQTIGTFPNSRLIQLDEKEFTGPYVASVILAHTDFYNRTHSIEQFEHGSIDSSISFEFHPNTFEQLFHIIEQLTATKIEDSNIVDIHILTVCLRLFATHLKFLLAVTSTLDRDLLLRNHQLRTIIETSSTKPKSHVDFTTFASDNQLNLWFDLLLKLVCNDNDESFEQTTICQEASQALIYIIEKKVSSFTEKLTIFHTYIIENKYPLLIEQIFVELKKNLTLLSWIEVFFNDDNETSSDKRIASQILYSFIDIYLNLSNDIDLKRKEQIKEILLIFQELLLVQLISPSRMENIQNNDTTKNELNKFSFSHYSTSFITNYLTHILNISIDNDLLNSIFVGLCLMTQTEKFFNFDTIQPIFTTMLPILAEYLLKNTIYMKNNLYSICWLIGKMSNIMIIGPEQNLLEIKHTDKLKSPLFTGGCEKIIIEKNKYLFNLYESNLAIYSQFKLDNQIQQLSSMDNEFLMSIYNNIDQGAQLISKMKMYVKDRQFVLQTIEHEANDACAALFAVYIKHYHRIDLAKKELSRMDNEKPHNKLLSIYEYANNIKILFTETKTRGDNVTELYQQFKMNTLFLLLNVKETNLIPIIEEDKDLLSESILINTQSRKRSSFQRQISRWTKVKYVVRLLRNTMQACIRFKKLILARKQTNQDNTIERQLNRLIDGFVYGVSDEMTTSMTSEEKQLKLDELSQCMSRYYERAMTRLITYRFIQKFIEKLLDIEDQDRIMTILNLYLPHLRNSDEEWSYLENILATNNQIKEQISQTYYSIIQILFCFIIQFVSLKPKLLVENMFNLLSLSYQSLDINYLNQDQFIETLFISFVGFANESNHIISLDTKLTAYNWFRFYVFKLCENIELNEMKSTSNKIGQQQQKFIFNTLILNELKALKQLKQSVPIDVENDSVENRKFSLNNPAIDWFIHAVTTVENDTSIHSRKLLSKFEIELYTNQLLICLLRCICLYDNVQLICANVDYIEELLYIYHSSKNHITNLLSLKILHNIISLLPENETATIIMKNLLDEFLLSIGNNFTKQNMTSETINELINIYRIIISIKSPWQMMAIQFVYNSIISCVNEIKMKSLKIIDTIEMNHVFASLSILGGSIPQYYLGTIVRVYPDTESNEFDLALIIDINPENQNSDSSEVLPYFIQYLQTNKTEWIAAEKLQIQVDNLPLNLFISTNINDSNTIIHSLLDALGYIIQIDTSTTESLILLELKRRSMSSLDYLLNDKKLVEIFMEKPYASVIAKLSMHACVFKKHLLPTDLRLFNQKHLEKYCLSLDASVWSNEIIETENDNYTISNNDNQSFQSTTIIQNPDDTLLTVWNHDEFNQNSMIVDALSISALKYNGWKPYASKSEIKSFEHGRIGDKEISIVSIPRNSVDSNLLEECGDKHRFKGKINLTTGRLFGVFPTFIVDDLQLTEGKWYYCVRLPDGGFVPIGWSTTGLTANSSANRCVGDDKYSWSYEGSRGILFNGSKFELSSEEIRWKKDDICGCGIEIDGENTRIKYWLNGKFLGTFFEHQSNIGTSTTKCNMLPHGHTTSYFPAVSVQVPFLSVGSFEFIFSPEDMTDCPLPDGYKPLLVPKLIDIENSIVPYPYRAYLVSYDMQNYVHRRRSTTSTTVLCDLINDYHLDTSYTLDNNQLLLPKDSSGFPLSIVDHQSSLTISFDFEILNTTSDHTNEQFDIELFTLETTESFSARIPLNKIDNPTRIAIVICSPEQKIKIYFNNLCQTIHSSYEIQTMTNFNFHILPNIDARIKNLGIWNHALSEEYIRRLFTYGLFYVAVDYIQLKEYRKQANTFIFSKNQRQLENELIIPFSEPFEENLWEQKKKQIDIDESKYFKTIDETNESTIQLFGNKTYLVLTKSIEQWSEYTLILDISIPSLPAINEHLTIFLTNLESRLYITHSGRICLFSNGQAHKSKTILKLNEYMRLVINVRKNHVEVYINGILQICANVDCDQFVITTNRIDLFREIDLMMNTTNDEVLRIECKSITLLNRSIGSNIINEQMKSPNDSLASLIAPPFSIIASNLIAIGYKEEWIKFVIKEYNTTNIQFIDTIIREKKEKFFKLDYDNERKRNSIILSRLNPLIEQDKWLSLGNISEFDSNDKIMTIGQLMCDYENSTQTSKSMMNDSNNIESDHSNQPNENREVRFEKDWYQQTVYGLHIPESIFEWMNDTSSKTTLGEIYQILDLRKSEQQFITGILDQRKIIHKSSQYSHKQISRKQYFDSRCACEHGLISIYARNTILNMLKVWSNNDSNLFPLEKLGDYTFIVKLLRLLDYYYTYRSTNRDDVDRITQLIHSILQLQTKELIKQITLHKEITIKILQSKAPLLYELQKDIIIQLIQFILKPSSLLDKSHNEESTIIDEEMIIKQPNLNFIFKILNVFVKLATDKSMKQYGIDSFLPLLFRSSFINLMFDLFLLLRNHQSKIFILHLFITLIRASKTINLNARSQKFLVHLFIELSLFTTSMSCPIIRTLQTAVMDLTFLFLQRQRSQDIITTEQLYDKFEFKLPEFPKNFRNLLTVMNVINVLIDKNKHKQYLKQFSDPSYNIVDGNLEITQDDIQNSNTYFDATADLQLIKLMNEHPSMDDSLNQFISDLPTESTPDLAAFYKNYQSLLNIPRKCIQTRATFFYQFNILVESIVSTLDFSLLPGQSVLVDYIRMVKKYLLQKRKFEWLEKSLSITEIESTDKLPEVKFDTVKASIGDNEENTMFNQAFEQLHENAHIIFRRDDERLWRAKYLGLHSIDQGGPYRDSITAICSDICSTRLPLFILCPNGQTNNGFNRDCWIPIDFPPNKPIPKKFKQQYQFIGQLIGMAIRKKHYLNVKLPILLWNHLIYEEITIEDIEEIDIQSFSTIKKMENHMKQNQSIDSDIDYICNSVVSDLRFDITISSGQTYELIPGGHDIPVTANNYKEYCTRYREYRLNEFHRQIEYIRQGLCSVMPIDFLTLLTADELEQAACGKGEIDVLLLKRNTIYHGDCNENSPHIQRFWIVLGEMFDETQKKLFLRFVWGRTTLPRQDKDFTSKFRIQTIFPNDNQVADKMLPRSHTCFFTLDLPEYSTTDIMYERLNYAFTNCPSIDGDGIMNDVINPTDFTGSPDAVEQLPAVVTTFIERDIL</sequence>
<dbReference type="InterPro" id="IPR013320">
    <property type="entry name" value="ConA-like_dom_sf"/>
</dbReference>
<dbReference type="InterPro" id="IPR043136">
    <property type="entry name" value="B30.2/SPRY_sf"/>
</dbReference>
<feature type="domain" description="B30.2/SPRY" evidence="4">
    <location>
        <begin position="1703"/>
        <end position="1916"/>
    </location>
</feature>
<dbReference type="CDD" id="cd11709">
    <property type="entry name" value="SPRY"/>
    <property type="match status" value="1"/>
</dbReference>
<dbReference type="SMART" id="SM00449">
    <property type="entry name" value="SPRY"/>
    <property type="match status" value="1"/>
</dbReference>
<dbReference type="Gene3D" id="2.60.120.920">
    <property type="match status" value="1"/>
</dbReference>
<dbReference type="PANTHER" id="PTHR46654">
    <property type="entry name" value="E3 UBIQUITIN-PROTEIN LIGASE HECTD3"/>
    <property type="match status" value="1"/>
</dbReference>
<dbReference type="PROSITE" id="PS50237">
    <property type="entry name" value="HECT"/>
    <property type="match status" value="1"/>
</dbReference>
<dbReference type="SMART" id="SM00119">
    <property type="entry name" value="HECTc"/>
    <property type="match status" value="1"/>
</dbReference>
<dbReference type="Pfam" id="PF00622">
    <property type="entry name" value="SPRY"/>
    <property type="match status" value="1"/>
</dbReference>
<evidence type="ECO:0000313" key="7">
    <source>
        <dbReference type="Proteomes" id="UP000663823"/>
    </source>
</evidence>
<evidence type="ECO:0000256" key="3">
    <source>
        <dbReference type="SAM" id="MobiDB-lite"/>
    </source>
</evidence>
<name>A0A818SLR2_9BILA</name>
<evidence type="ECO:0000256" key="2">
    <source>
        <dbReference type="PROSITE-ProRule" id="PRU00104"/>
    </source>
</evidence>
<reference evidence="6" key="1">
    <citation type="submission" date="2021-02" db="EMBL/GenBank/DDBJ databases">
        <authorList>
            <person name="Nowell W R."/>
        </authorList>
    </citation>
    <scope>NUCLEOTIDE SEQUENCE</scope>
</reference>
<dbReference type="GO" id="GO:0004842">
    <property type="term" value="F:ubiquitin-protein transferase activity"/>
    <property type="evidence" value="ECO:0007669"/>
    <property type="project" value="InterPro"/>
</dbReference>
<dbReference type="PROSITE" id="PS50188">
    <property type="entry name" value="B302_SPRY"/>
    <property type="match status" value="1"/>
</dbReference>
<feature type="region of interest" description="Disordered" evidence="3">
    <location>
        <begin position="2474"/>
        <end position="2496"/>
    </location>
</feature>
<accession>A0A818SLR2</accession>
<feature type="region of interest" description="Disordered" evidence="3">
    <location>
        <begin position="323"/>
        <end position="351"/>
    </location>
</feature>
<dbReference type="EMBL" id="CAJOAX010000906">
    <property type="protein sequence ID" value="CAF3665122.1"/>
    <property type="molecule type" value="Genomic_DNA"/>
</dbReference>
<evidence type="ECO:0000259" key="5">
    <source>
        <dbReference type="PROSITE" id="PS50237"/>
    </source>
</evidence>
<feature type="compositionally biased region" description="Basic and acidic residues" evidence="3">
    <location>
        <begin position="336"/>
        <end position="351"/>
    </location>
</feature>